<dbReference type="Proteomes" id="UP001201812">
    <property type="component" value="Unassembled WGS sequence"/>
</dbReference>
<gene>
    <name evidence="3" type="ORF">DdX_10162</name>
</gene>
<sequence>MTTLEDDSSNVLPGSSFLEFTFPLKPKPVPPSDIPPTPKIETFQYHPLGTNSLHFLPLYSTCYCYNYTVIPKEMSVAVTSCMPQAIMCDCCVSETCASTFSESRQSTLPKRRARNCDRNSKIPQVPAHQEQSSSQIETSQRAQSRTESNVTKCQHLRRTNFTFFLLIGILAQMLLNAHIVESATFFYGATQQSEQNTQSSGPPKTEMTPELSRFGASAGGSHGKLSDDDLKNVYDFCNLLPMLEKMKQVQKNDQSREICGKLVAMLQPMFAKRKTTDALDTGILRKSRRSVAYTFDWNPEK</sequence>
<evidence type="ECO:0000313" key="4">
    <source>
        <dbReference type="Proteomes" id="UP001201812"/>
    </source>
</evidence>
<protein>
    <submittedName>
        <fullName evidence="3">Uncharacterized protein</fullName>
    </submittedName>
</protein>
<keyword evidence="2" id="KW-0812">Transmembrane</keyword>
<evidence type="ECO:0000313" key="3">
    <source>
        <dbReference type="EMBL" id="KAI1711288.1"/>
    </source>
</evidence>
<keyword evidence="4" id="KW-1185">Reference proteome</keyword>
<feature type="region of interest" description="Disordered" evidence="1">
    <location>
        <begin position="103"/>
        <end position="149"/>
    </location>
</feature>
<proteinExistence type="predicted"/>
<dbReference type="AlphaFoldDB" id="A0AAD4R2C6"/>
<feature type="transmembrane region" description="Helical" evidence="2">
    <location>
        <begin position="161"/>
        <end position="180"/>
    </location>
</feature>
<name>A0AAD4R2C6_9BILA</name>
<organism evidence="3 4">
    <name type="scientific">Ditylenchus destructor</name>
    <dbReference type="NCBI Taxonomy" id="166010"/>
    <lineage>
        <taxon>Eukaryota</taxon>
        <taxon>Metazoa</taxon>
        <taxon>Ecdysozoa</taxon>
        <taxon>Nematoda</taxon>
        <taxon>Chromadorea</taxon>
        <taxon>Rhabditida</taxon>
        <taxon>Tylenchina</taxon>
        <taxon>Tylenchomorpha</taxon>
        <taxon>Sphaerularioidea</taxon>
        <taxon>Anguinidae</taxon>
        <taxon>Anguininae</taxon>
        <taxon>Ditylenchus</taxon>
    </lineage>
</organism>
<dbReference type="EMBL" id="JAKKPZ010000022">
    <property type="protein sequence ID" value="KAI1711288.1"/>
    <property type="molecule type" value="Genomic_DNA"/>
</dbReference>
<keyword evidence="2" id="KW-0472">Membrane</keyword>
<feature type="compositionally biased region" description="Low complexity" evidence="1">
    <location>
        <begin position="129"/>
        <end position="140"/>
    </location>
</feature>
<reference evidence="3" key="1">
    <citation type="submission" date="2022-01" db="EMBL/GenBank/DDBJ databases">
        <title>Genome Sequence Resource for Two Populations of Ditylenchus destructor, the Migratory Endoparasitic Phytonematode.</title>
        <authorList>
            <person name="Zhang H."/>
            <person name="Lin R."/>
            <person name="Xie B."/>
        </authorList>
    </citation>
    <scope>NUCLEOTIDE SEQUENCE</scope>
    <source>
        <strain evidence="3">BazhouSP</strain>
    </source>
</reference>
<evidence type="ECO:0000256" key="2">
    <source>
        <dbReference type="SAM" id="Phobius"/>
    </source>
</evidence>
<comment type="caution">
    <text evidence="3">The sequence shown here is derived from an EMBL/GenBank/DDBJ whole genome shotgun (WGS) entry which is preliminary data.</text>
</comment>
<keyword evidence="2" id="KW-1133">Transmembrane helix</keyword>
<accession>A0AAD4R2C6</accession>
<evidence type="ECO:0000256" key="1">
    <source>
        <dbReference type="SAM" id="MobiDB-lite"/>
    </source>
</evidence>